<dbReference type="Proteomes" id="UP001279734">
    <property type="component" value="Unassembled WGS sequence"/>
</dbReference>
<dbReference type="PANTHER" id="PTHR34947">
    <property type="entry name" value="TRANSMEMBRANE PROTEIN"/>
    <property type="match status" value="1"/>
</dbReference>
<feature type="region of interest" description="Disordered" evidence="1">
    <location>
        <begin position="115"/>
        <end position="209"/>
    </location>
</feature>
<keyword evidence="2" id="KW-0472">Membrane</keyword>
<feature type="compositionally biased region" description="Acidic residues" evidence="1">
    <location>
        <begin position="183"/>
        <end position="199"/>
    </location>
</feature>
<reference evidence="3" key="1">
    <citation type="submission" date="2023-05" db="EMBL/GenBank/DDBJ databases">
        <title>Nepenthes gracilis genome sequencing.</title>
        <authorList>
            <person name="Fukushima K."/>
        </authorList>
    </citation>
    <scope>NUCLEOTIDE SEQUENCE</scope>
    <source>
        <strain evidence="3">SING2019-196</strain>
    </source>
</reference>
<feature type="compositionally biased region" description="Polar residues" evidence="1">
    <location>
        <begin position="115"/>
        <end position="125"/>
    </location>
</feature>
<proteinExistence type="predicted"/>
<sequence>MDQQYRPGKNEVAEFFELMKKLAKLHVSFYVFSFFVVVNFAFFSWISFCLNYSLSHLSSFRSTFLSHVYDKSFIFLLCNGILVFLGKFSGRMIGSSQQPQIDLEDEFFEKNVKSLQQPDPFSSSPEGLEKVGEDEDEEESTCNLVRERETADEANEEEDNEGLKGEKDERKEEKEIASHDESEEKEDSESGFSEDEEDEKIGIAGMSTEHLNKKFEDFIRKMKEEFRREAQGQLIYV</sequence>
<evidence type="ECO:0000313" key="4">
    <source>
        <dbReference type="Proteomes" id="UP001279734"/>
    </source>
</evidence>
<dbReference type="PANTHER" id="PTHR34947:SF2">
    <property type="entry name" value="TRANSMEMBRANE PROTEIN"/>
    <property type="match status" value="1"/>
</dbReference>
<evidence type="ECO:0000313" key="3">
    <source>
        <dbReference type="EMBL" id="GMH25496.1"/>
    </source>
</evidence>
<keyword evidence="4" id="KW-1185">Reference proteome</keyword>
<organism evidence="3 4">
    <name type="scientific">Nepenthes gracilis</name>
    <name type="common">Slender pitcher plant</name>
    <dbReference type="NCBI Taxonomy" id="150966"/>
    <lineage>
        <taxon>Eukaryota</taxon>
        <taxon>Viridiplantae</taxon>
        <taxon>Streptophyta</taxon>
        <taxon>Embryophyta</taxon>
        <taxon>Tracheophyta</taxon>
        <taxon>Spermatophyta</taxon>
        <taxon>Magnoliopsida</taxon>
        <taxon>eudicotyledons</taxon>
        <taxon>Gunneridae</taxon>
        <taxon>Pentapetalae</taxon>
        <taxon>Caryophyllales</taxon>
        <taxon>Nepenthaceae</taxon>
        <taxon>Nepenthes</taxon>
    </lineage>
</organism>
<evidence type="ECO:0000256" key="1">
    <source>
        <dbReference type="SAM" id="MobiDB-lite"/>
    </source>
</evidence>
<feature type="transmembrane region" description="Helical" evidence="2">
    <location>
        <begin position="29"/>
        <end position="53"/>
    </location>
</feature>
<accession>A0AAD3TAC2</accession>
<dbReference type="EMBL" id="BSYO01000029">
    <property type="protein sequence ID" value="GMH25496.1"/>
    <property type="molecule type" value="Genomic_DNA"/>
</dbReference>
<name>A0AAD3TAC2_NEPGR</name>
<keyword evidence="2" id="KW-1133">Transmembrane helix</keyword>
<protein>
    <submittedName>
        <fullName evidence="3">Uncharacterized protein</fullName>
    </submittedName>
</protein>
<comment type="caution">
    <text evidence="3">The sequence shown here is derived from an EMBL/GenBank/DDBJ whole genome shotgun (WGS) entry which is preliminary data.</text>
</comment>
<gene>
    <name evidence="3" type="ORF">Nepgr_027339</name>
</gene>
<feature type="transmembrane region" description="Helical" evidence="2">
    <location>
        <begin position="73"/>
        <end position="90"/>
    </location>
</feature>
<dbReference type="AlphaFoldDB" id="A0AAD3TAC2"/>
<evidence type="ECO:0000256" key="2">
    <source>
        <dbReference type="SAM" id="Phobius"/>
    </source>
</evidence>
<feature type="compositionally biased region" description="Basic and acidic residues" evidence="1">
    <location>
        <begin position="161"/>
        <end position="182"/>
    </location>
</feature>
<keyword evidence="2" id="KW-0812">Transmembrane</keyword>